<reference evidence="2" key="1">
    <citation type="journal article" date="2022" name="bioRxiv">
        <title>Sequencing and chromosome-scale assembly of the giantPleurodeles waltlgenome.</title>
        <authorList>
            <person name="Brown T."/>
            <person name="Elewa A."/>
            <person name="Iarovenko S."/>
            <person name="Subramanian E."/>
            <person name="Araus A.J."/>
            <person name="Petzold A."/>
            <person name="Susuki M."/>
            <person name="Suzuki K.-i.T."/>
            <person name="Hayashi T."/>
            <person name="Toyoda A."/>
            <person name="Oliveira C."/>
            <person name="Osipova E."/>
            <person name="Leigh N.D."/>
            <person name="Simon A."/>
            <person name="Yun M.H."/>
        </authorList>
    </citation>
    <scope>NUCLEOTIDE SEQUENCE</scope>
    <source>
        <strain evidence="2">20211129_DDA</strain>
        <tissue evidence="2">Liver</tissue>
    </source>
</reference>
<evidence type="ECO:0000313" key="2">
    <source>
        <dbReference type="EMBL" id="KAJ1131244.1"/>
    </source>
</evidence>
<feature type="compositionally biased region" description="Acidic residues" evidence="1">
    <location>
        <begin position="75"/>
        <end position="95"/>
    </location>
</feature>
<gene>
    <name evidence="2" type="ORF">NDU88_009583</name>
</gene>
<name>A0AAV7PVN0_PLEWA</name>
<dbReference type="Proteomes" id="UP001066276">
    <property type="component" value="Chromosome 7"/>
</dbReference>
<keyword evidence="3" id="KW-1185">Reference proteome</keyword>
<evidence type="ECO:0000256" key="1">
    <source>
        <dbReference type="SAM" id="MobiDB-lite"/>
    </source>
</evidence>
<organism evidence="2 3">
    <name type="scientific">Pleurodeles waltl</name>
    <name type="common">Iberian ribbed newt</name>
    <dbReference type="NCBI Taxonomy" id="8319"/>
    <lineage>
        <taxon>Eukaryota</taxon>
        <taxon>Metazoa</taxon>
        <taxon>Chordata</taxon>
        <taxon>Craniata</taxon>
        <taxon>Vertebrata</taxon>
        <taxon>Euteleostomi</taxon>
        <taxon>Amphibia</taxon>
        <taxon>Batrachia</taxon>
        <taxon>Caudata</taxon>
        <taxon>Salamandroidea</taxon>
        <taxon>Salamandridae</taxon>
        <taxon>Pleurodelinae</taxon>
        <taxon>Pleurodeles</taxon>
    </lineage>
</organism>
<dbReference type="EMBL" id="JANPWB010000011">
    <property type="protein sequence ID" value="KAJ1131244.1"/>
    <property type="molecule type" value="Genomic_DNA"/>
</dbReference>
<feature type="compositionally biased region" description="Basic and acidic residues" evidence="1">
    <location>
        <begin position="96"/>
        <end position="114"/>
    </location>
</feature>
<evidence type="ECO:0000313" key="3">
    <source>
        <dbReference type="Proteomes" id="UP001066276"/>
    </source>
</evidence>
<accession>A0AAV7PVN0</accession>
<feature type="region of interest" description="Disordered" evidence="1">
    <location>
        <begin position="75"/>
        <end position="137"/>
    </location>
</feature>
<proteinExistence type="predicted"/>
<sequence length="137" mass="15373">MVSRHRRSCQSNVQVGDCVRVRDRFPGSKFWLPFEDKPWTVTRCQGSLVVATRGSEWIARNFSWFKKFQPPLLVPDDDIENDSYTAESEEALEEIGPEKPLHHDDSVGNDRALPEQDSAPVISPGGLMSPAGQMSES</sequence>
<comment type="caution">
    <text evidence="2">The sequence shown here is derived from an EMBL/GenBank/DDBJ whole genome shotgun (WGS) entry which is preliminary data.</text>
</comment>
<dbReference type="AlphaFoldDB" id="A0AAV7PVN0"/>
<protein>
    <submittedName>
        <fullName evidence="2">Uncharacterized protein</fullName>
    </submittedName>
</protein>